<keyword evidence="5 9" id="KW-1133">Transmembrane helix</keyword>
<comment type="subcellular location">
    <subcellularLocation>
        <location evidence="1">Membrane</location>
        <topology evidence="1">Multi-pass membrane protein</topology>
    </subcellularLocation>
</comment>
<dbReference type="InterPro" id="IPR002110">
    <property type="entry name" value="Ankyrin_rpt"/>
</dbReference>
<evidence type="ECO:0000256" key="9">
    <source>
        <dbReference type="SAM" id="Phobius"/>
    </source>
</evidence>
<keyword evidence="4 9" id="KW-0812">Transmembrane</keyword>
<dbReference type="PROSITE" id="PS50297">
    <property type="entry name" value="ANK_REP_REGION"/>
    <property type="match status" value="2"/>
</dbReference>
<dbReference type="SMART" id="SM00248">
    <property type="entry name" value="ANK"/>
    <property type="match status" value="3"/>
</dbReference>
<feature type="transmembrane region" description="Helical" evidence="9">
    <location>
        <begin position="1095"/>
        <end position="1114"/>
    </location>
</feature>
<dbReference type="Pfam" id="PF13516">
    <property type="entry name" value="LRR_6"/>
    <property type="match status" value="5"/>
</dbReference>
<dbReference type="SMART" id="SM00368">
    <property type="entry name" value="LRR_RI"/>
    <property type="match status" value="8"/>
</dbReference>
<keyword evidence="13" id="KW-1185">Reference proteome</keyword>
<protein>
    <submittedName>
        <fullName evidence="12">Protein NLRC5</fullName>
    </submittedName>
</protein>
<keyword evidence="7" id="KW-0040">ANK repeat</keyword>
<sequence>MGVQSSTEVRSEQSGQKTGALCFCCHGGDQEPKEITSGPILHEALEAQIPVDLFSFKEQPVYSRSSSRSPSASDNWEVPSVYAVYGKGSWHAEGGSYQSRQSLAHSLADGDAVLVWASWLVKLVREPRAVLPQRQNLPPEAMCSIDAVVKGTPLLAVSYCWATSAHPDPEATQLHLLGELLDLWLSWQRRSPLLSPGTCSQDLLSSGHEAETRSDVAVLVDWCSTYQEPRFADERRSSERFLQQVGRWFAHEHTTVWLLTNSPLGAEPYKMRGWTTFEQAVSLLPTGCKEVLDIGRLTQFSLSNMDWPSIVSACQAKRLPPLTPSEFRKELQQKHFSWSHDRDLLGILYQEVYEDVVEKATEMPLSRMRWGDEEMGQLHGALGSCSQLQRLDLTRNRISDSGAETLANILLQSPRVLQSLHLLDLSGNEIGDPGLCSLAAALPSVRSIKALGFDSNFIGDQGAESLALALPRCSGLQQLILRRNEIGDSGAGELARAIPRCSNLQLLDLSENEVSDVGAERFAAALPKCSQLQRFDLARNRVGDRGALSLAAVLPRCGQLQAFGLGGHEVGEILGGGRIGDGGAGLLASALLRCERLCKLDLSENEIGDCGTAQLAAVMPHCGQLAELDLYRNRIADSGVGRLAEAVPQCGHLDWLRLLENPYGIKGATRLLEAWEAAGKPKGRLLCQPSSSSGRGYAGWANWGSGPTTPRVAPESPGYGKGRFRMSLLGSPSRILGSFQHPTSLPRTKVSRRLSAKSVYAQENPKRSGSGSRDRRTMANPNTGYESYKHATTVGEAGSRSSCPLGAWGPGPGHGSTMAPERQPPEDDPIEESPGESRNSSGKSASTWDISQAFKKLKTKGHVKMGEVIADDMCHPSGSRPGQSKMQETLRWRVDWLMMRRWPPRRMTPVQRSRSLLQLVYLNQIGQKMIEEMKSSKSSKRHKATFNMQHGAALTLARFGHCVDWRRQGDALSIKDAQEEVKDNVDESGETVSLLNGKQRRECSWTCGIAEFIDDLGGAVGYKLLILLFFVEHVERGFVSDFTGQADSYMYKSYGVPGPQVNIFSGITQLPWALKPIIGLVSDMFPLGGYNKSPYMIAATVLGSLALVLIGIVPHSMLSVTMLVMCIFLNQTQLSVCDILAEAKYAARIQEVPAFGPHVLSYVWFGMNIGSLIGVLLSGVVLGSFSPKWPYLIAALPAAMVLIPLLLGCLEEKFVQQDEAVEARKKFYQQTEAMFLSGIICIACLGLTICGLVSANIHVNAAAAAAAFLIVGVTFSVFLSPTIAKFNAWSLLQTSLSLSTRGAAFYFQTDTSSQYPEGPHFSPFFYNSVIGTVGSLMSLAGIVAFQRYMTHYQYRKLLLVTNVAFCLLNMLDAVLYSRLNRRLGIPDHAFVLGTGALQNVMNQWQWMPQVIILSYFCPKGMEATMYALLAGCHNLGNSIASSWGALLMDTLEINPNGSIGETDQFANLWKASLVASVLPLISVVALFHFIPDVKQGDRIVDPNASATKDSLWRRYWSIHESGDGMVPISQSSQDADAAEARATALPIHWLHRLQNEAKELQPPSPRPGFSALQTKISMTPFFIPVLFALVQSTVADMLEKTAASRGPRGSGQVNLVPTLEEPSSSWLLQEDGFDTQIPIDFSWTGVQKRPALPNVPDVLILALAALTLGVSVLLRELCRAGHDQKQQKPISVKPSETTDAFGCTELHVAASEGSALNVRKLLEGGSDPNAREAWEETPLHMAARSGNVQVAQLLVSHGAEVNALNLDDLTPLVIAGQEGKQELCSFLLDVGACAGGMEEEKLPCLLSSLLMQRILSGTEKNKAAYSDGSKPFFAKDANDENNGENNEDDGDEEKQAFESAQELSLEQNRSERRQRQERERDLLHQGSLEPLERLDEDFISHQWQGQIAKEHYLGCLWNFRTAITVCLATEDSIRGNRYANLTSIKALNPLEDQVLTGNQCFRSVLVAHDLQEKFLHFYQGHGIPPIEETLWVIALTSEGQEELFEVCPGMLITSLLFHSELRLSFKADDLWGRMQRFRAHTLLRQMVSVPNGSFEMDHYRVMMRTWPIAIAGARSLKLQKAVAFSTPSESVDLVIVFCKGHLDWLDDLSLPAKHRILVYLKCSKNPSIHSFCKELHCIPAMFVDQRGDGAMQSSDECGGYLLHIHRYFADLSDWTVFLQDDAPRHLHLAYLNMVLKLMASGTFVYHLPGEFLHLNNDRHLLYWTPCLDSVMKVLGLPSARLLATYCCSQFVVHRNQILKRGLAFFQKAADLLKNNFEDIAGCKYESNRSSASSMRSEWNIFADLRQERLAGESENENVPETTAFQMRLCYLYELIWHVVFGATPVLPRREDDSTLSAILRFTLDDVTSLPLPDHSMFESEENRKLLYDYLELQTKAVAWYKEPAQVYFEGRRRVMLSLLEQPDSDEAVTNFLEEEVATAQKALYYMPDKGHYLPSLFIHREDDLATGCVDLEE</sequence>
<feature type="region of interest" description="Disordered" evidence="8">
    <location>
        <begin position="1820"/>
        <end position="1886"/>
    </location>
</feature>
<dbReference type="OrthoDB" id="421300at2759"/>
<evidence type="ECO:0000313" key="12">
    <source>
        <dbReference type="EMBL" id="CAL4763814.1"/>
    </source>
</evidence>
<dbReference type="PANTHER" id="PTHR31585">
    <property type="entry name" value="FOLATE-BIOPTERIN TRANSPORTER 1, CHLOROPLASTIC"/>
    <property type="match status" value="1"/>
</dbReference>
<feature type="compositionally biased region" description="Acidic residues" evidence="8">
    <location>
        <begin position="1839"/>
        <end position="1852"/>
    </location>
</feature>
<dbReference type="InterPro" id="IPR001611">
    <property type="entry name" value="Leu-rich_rpt"/>
</dbReference>
<dbReference type="NCBIfam" id="TIGR00788">
    <property type="entry name" value="fbt"/>
    <property type="match status" value="1"/>
</dbReference>
<dbReference type="PROSITE" id="PS50088">
    <property type="entry name" value="ANK_REPEAT"/>
    <property type="match status" value="2"/>
</dbReference>
<evidence type="ECO:0000313" key="11">
    <source>
        <dbReference type="EMBL" id="CAL1129877.1"/>
    </source>
</evidence>
<dbReference type="InterPro" id="IPR036770">
    <property type="entry name" value="Ankyrin_rpt-contain_sf"/>
</dbReference>
<gene>
    <name evidence="10" type="ORF">C1SCF055_LOCUS4715</name>
</gene>
<evidence type="ECO:0000256" key="4">
    <source>
        <dbReference type="ARBA" id="ARBA00022692"/>
    </source>
</evidence>
<dbReference type="InterPro" id="IPR004324">
    <property type="entry name" value="FBT"/>
</dbReference>
<feature type="repeat" description="ANK" evidence="7">
    <location>
        <begin position="1734"/>
        <end position="1766"/>
    </location>
</feature>
<feature type="transmembrane region" description="Helical" evidence="9">
    <location>
        <begin position="1286"/>
        <end position="1304"/>
    </location>
</feature>
<evidence type="ECO:0000313" key="10">
    <source>
        <dbReference type="EMBL" id="CAI3976502.1"/>
    </source>
</evidence>
<dbReference type="InterPro" id="IPR032675">
    <property type="entry name" value="LRR_dom_sf"/>
</dbReference>
<dbReference type="SUPFAM" id="SSF103473">
    <property type="entry name" value="MFS general substrate transporter"/>
    <property type="match status" value="1"/>
</dbReference>
<organism evidence="10">
    <name type="scientific">Cladocopium goreaui</name>
    <dbReference type="NCBI Taxonomy" id="2562237"/>
    <lineage>
        <taxon>Eukaryota</taxon>
        <taxon>Sar</taxon>
        <taxon>Alveolata</taxon>
        <taxon>Dinophyceae</taxon>
        <taxon>Suessiales</taxon>
        <taxon>Symbiodiniaceae</taxon>
        <taxon>Cladocopium</taxon>
    </lineage>
</organism>
<evidence type="ECO:0000256" key="3">
    <source>
        <dbReference type="ARBA" id="ARBA00022448"/>
    </source>
</evidence>
<evidence type="ECO:0000256" key="6">
    <source>
        <dbReference type="ARBA" id="ARBA00023136"/>
    </source>
</evidence>
<evidence type="ECO:0000256" key="1">
    <source>
        <dbReference type="ARBA" id="ARBA00004141"/>
    </source>
</evidence>
<dbReference type="Gene3D" id="1.25.40.20">
    <property type="entry name" value="Ankyrin repeat-containing domain"/>
    <property type="match status" value="1"/>
</dbReference>
<dbReference type="InterPro" id="IPR006553">
    <property type="entry name" value="Leu-rich_rpt_Cys-con_subtyp"/>
</dbReference>
<reference evidence="11" key="2">
    <citation type="submission" date="2024-04" db="EMBL/GenBank/DDBJ databases">
        <authorList>
            <person name="Chen Y."/>
            <person name="Shah S."/>
            <person name="Dougan E. K."/>
            <person name="Thang M."/>
            <person name="Chan C."/>
        </authorList>
    </citation>
    <scope>NUCLEOTIDE SEQUENCE [LARGE SCALE GENOMIC DNA]</scope>
</reference>
<keyword evidence="3" id="KW-0813">Transport</keyword>
<feature type="transmembrane region" description="Helical" evidence="9">
    <location>
        <begin position="1191"/>
        <end position="1210"/>
    </location>
</feature>
<keyword evidence="6 9" id="KW-0472">Membrane</keyword>
<feature type="transmembrane region" description="Helical" evidence="9">
    <location>
        <begin position="1324"/>
        <end position="1345"/>
    </location>
</feature>
<proteinExistence type="inferred from homology"/>
<comment type="similarity">
    <text evidence="2">Belongs to the major facilitator superfamily. Folate-biopterin transporter (TC 2.A.71) family.</text>
</comment>
<feature type="compositionally biased region" description="Basic and acidic residues" evidence="8">
    <location>
        <begin position="1868"/>
        <end position="1883"/>
    </location>
</feature>
<dbReference type="Gene3D" id="1.20.1250.20">
    <property type="entry name" value="MFS general substrate transporter like domains"/>
    <property type="match status" value="2"/>
</dbReference>
<dbReference type="EMBL" id="CAMXCT010000275">
    <property type="protein sequence ID" value="CAI3976502.1"/>
    <property type="molecule type" value="Genomic_DNA"/>
</dbReference>
<evidence type="ECO:0000313" key="13">
    <source>
        <dbReference type="Proteomes" id="UP001152797"/>
    </source>
</evidence>
<reference evidence="10" key="1">
    <citation type="submission" date="2022-10" db="EMBL/GenBank/DDBJ databases">
        <authorList>
            <person name="Chen Y."/>
            <person name="Dougan E. K."/>
            <person name="Chan C."/>
            <person name="Rhodes N."/>
            <person name="Thang M."/>
        </authorList>
    </citation>
    <scope>NUCLEOTIDE SEQUENCE</scope>
</reference>
<dbReference type="SMART" id="SM00367">
    <property type="entry name" value="LRR_CC"/>
    <property type="match status" value="5"/>
</dbReference>
<evidence type="ECO:0000256" key="2">
    <source>
        <dbReference type="ARBA" id="ARBA00007015"/>
    </source>
</evidence>
<evidence type="ECO:0000256" key="8">
    <source>
        <dbReference type="SAM" id="MobiDB-lite"/>
    </source>
</evidence>
<dbReference type="Pfam" id="PF12796">
    <property type="entry name" value="Ank_2"/>
    <property type="match status" value="1"/>
</dbReference>
<feature type="region of interest" description="Disordered" evidence="8">
    <location>
        <begin position="735"/>
        <end position="847"/>
    </location>
</feature>
<dbReference type="Pfam" id="PF03092">
    <property type="entry name" value="BT1"/>
    <property type="match status" value="1"/>
</dbReference>
<dbReference type="PANTHER" id="PTHR31585:SF51">
    <property type="entry name" value="TRANSPORTER, PUTATIVE-RELATED"/>
    <property type="match status" value="1"/>
</dbReference>
<comment type="caution">
    <text evidence="10">The sequence shown here is derived from an EMBL/GenBank/DDBJ whole genome shotgun (WGS) entry which is preliminary data.</text>
</comment>
<dbReference type="InterPro" id="IPR036259">
    <property type="entry name" value="MFS_trans_sf"/>
</dbReference>
<feature type="transmembrane region" description="Helical" evidence="9">
    <location>
        <begin position="1233"/>
        <end position="1255"/>
    </location>
</feature>
<feature type="transmembrane region" description="Helical" evidence="9">
    <location>
        <begin position="1261"/>
        <end position="1279"/>
    </location>
</feature>
<evidence type="ECO:0000256" key="5">
    <source>
        <dbReference type="ARBA" id="ARBA00022989"/>
    </source>
</evidence>
<dbReference type="GO" id="GO:0016020">
    <property type="term" value="C:membrane"/>
    <property type="evidence" value="ECO:0007669"/>
    <property type="project" value="UniProtKB-SubCell"/>
</dbReference>
<feature type="transmembrane region" description="Helical" evidence="9">
    <location>
        <begin position="1162"/>
        <end position="1185"/>
    </location>
</feature>
<dbReference type="Proteomes" id="UP001152797">
    <property type="component" value="Unassembled WGS sequence"/>
</dbReference>
<dbReference type="EMBL" id="CAMXCT020000275">
    <property type="protein sequence ID" value="CAL1129877.1"/>
    <property type="molecule type" value="Genomic_DNA"/>
</dbReference>
<dbReference type="Gene3D" id="3.80.10.10">
    <property type="entry name" value="Ribonuclease Inhibitor"/>
    <property type="match status" value="3"/>
</dbReference>
<dbReference type="PROSITE" id="PS51450">
    <property type="entry name" value="LRR"/>
    <property type="match status" value="1"/>
</dbReference>
<dbReference type="SUPFAM" id="SSF52047">
    <property type="entry name" value="RNI-like"/>
    <property type="match status" value="1"/>
</dbReference>
<dbReference type="EMBL" id="CAMXCT030000275">
    <property type="protein sequence ID" value="CAL4763814.1"/>
    <property type="molecule type" value="Genomic_DNA"/>
</dbReference>
<evidence type="ECO:0000256" key="7">
    <source>
        <dbReference type="PROSITE-ProRule" id="PRU00023"/>
    </source>
</evidence>
<feature type="repeat" description="ANK" evidence="7">
    <location>
        <begin position="1701"/>
        <end position="1733"/>
    </location>
</feature>
<dbReference type="SUPFAM" id="SSF48403">
    <property type="entry name" value="Ankyrin repeat"/>
    <property type="match status" value="1"/>
</dbReference>
<feature type="compositionally biased region" description="Polar residues" evidence="8">
    <location>
        <begin position="836"/>
        <end position="847"/>
    </location>
</feature>
<name>A0A9P1BNA7_9DINO</name>
<feature type="transmembrane region" description="Helical" evidence="9">
    <location>
        <begin position="1357"/>
        <end position="1376"/>
    </location>
</feature>
<dbReference type="InterPro" id="IPR039309">
    <property type="entry name" value="BT1"/>
</dbReference>
<accession>A0A9P1BNA7</accession>